<feature type="region of interest" description="Disordered" evidence="1">
    <location>
        <begin position="200"/>
        <end position="224"/>
    </location>
</feature>
<organism evidence="3 4">
    <name type="scientific">Brachionus plicatilis</name>
    <name type="common">Marine rotifer</name>
    <name type="synonym">Brachionus muelleri</name>
    <dbReference type="NCBI Taxonomy" id="10195"/>
    <lineage>
        <taxon>Eukaryota</taxon>
        <taxon>Metazoa</taxon>
        <taxon>Spiralia</taxon>
        <taxon>Gnathifera</taxon>
        <taxon>Rotifera</taxon>
        <taxon>Eurotatoria</taxon>
        <taxon>Monogononta</taxon>
        <taxon>Pseudotrocha</taxon>
        <taxon>Ploima</taxon>
        <taxon>Brachionidae</taxon>
        <taxon>Brachionus</taxon>
    </lineage>
</organism>
<dbReference type="PANTHER" id="PTHR14735">
    <property type="entry name" value="COILED-COIL DOMAIN-CONTAINING PROTEIN 134"/>
    <property type="match status" value="1"/>
</dbReference>
<dbReference type="EMBL" id="REGN01006881">
    <property type="protein sequence ID" value="RNA07992.1"/>
    <property type="molecule type" value="Genomic_DNA"/>
</dbReference>
<dbReference type="STRING" id="10195.A0A3M7Q9W2"/>
<dbReference type="PANTHER" id="PTHR14735:SF1">
    <property type="entry name" value="COILED-COIL DOMAIN-CONTAINING PROTEIN 134"/>
    <property type="match status" value="1"/>
</dbReference>
<keyword evidence="4" id="KW-1185">Reference proteome</keyword>
<dbReference type="Pfam" id="PF15002">
    <property type="entry name" value="ERK-JNK_inhib"/>
    <property type="match status" value="1"/>
</dbReference>
<reference evidence="3 4" key="1">
    <citation type="journal article" date="2018" name="Sci. Rep.">
        <title>Genomic signatures of local adaptation to the degree of environmental predictability in rotifers.</title>
        <authorList>
            <person name="Franch-Gras L."/>
            <person name="Hahn C."/>
            <person name="Garcia-Roger E.M."/>
            <person name="Carmona M.J."/>
            <person name="Serra M."/>
            <person name="Gomez A."/>
        </authorList>
    </citation>
    <scope>NUCLEOTIDE SEQUENCE [LARGE SCALE GENOMIC DNA]</scope>
    <source>
        <strain evidence="3">HYR1</strain>
    </source>
</reference>
<comment type="caution">
    <text evidence="3">The sequence shown here is derived from an EMBL/GenBank/DDBJ whole genome shotgun (WGS) entry which is preliminary data.</text>
</comment>
<feature type="signal peptide" evidence="2">
    <location>
        <begin position="1"/>
        <end position="24"/>
    </location>
</feature>
<sequence length="224" mass="25791">MNASSNKFLFHLFVFTSLIYAVHSESKDGSDDQLQAPEFKNMYTKMFLEKRKAQHEAVKRIADLGNKKKENEMLKLVLNKLFETLKISLENLAKKNKDDGKKLRIDKETIEDVSSVIENTAFASDLALRFPKYFHKAYDKNKSWQFTLETSISITLQSKLADETTEKAVYLMSQELNIIDKEPNYFNPYSSKKIAEEPLPTKEILKKKEKKKRGPGLSGGKLDL</sequence>
<dbReference type="Proteomes" id="UP000276133">
    <property type="component" value="Unassembled WGS sequence"/>
</dbReference>
<gene>
    <name evidence="3" type="ORF">BpHYR1_001547</name>
</gene>
<evidence type="ECO:0000256" key="2">
    <source>
        <dbReference type="SAM" id="SignalP"/>
    </source>
</evidence>
<dbReference type="OrthoDB" id="5854099at2759"/>
<dbReference type="InterPro" id="IPR026321">
    <property type="entry name" value="CC134"/>
</dbReference>
<dbReference type="AlphaFoldDB" id="A0A3M7Q9W2"/>
<keyword evidence="2" id="KW-0732">Signal</keyword>
<name>A0A3M7Q9W2_BRAPC</name>
<protein>
    <submittedName>
        <fullName evidence="3">Coiled-coil domain-containing protein</fullName>
    </submittedName>
</protein>
<feature type="chain" id="PRO_5018236173" evidence="2">
    <location>
        <begin position="25"/>
        <end position="224"/>
    </location>
</feature>
<proteinExistence type="predicted"/>
<evidence type="ECO:0000313" key="4">
    <source>
        <dbReference type="Proteomes" id="UP000276133"/>
    </source>
</evidence>
<accession>A0A3M7Q9W2</accession>
<evidence type="ECO:0000256" key="1">
    <source>
        <dbReference type="SAM" id="MobiDB-lite"/>
    </source>
</evidence>
<evidence type="ECO:0000313" key="3">
    <source>
        <dbReference type="EMBL" id="RNA07992.1"/>
    </source>
</evidence>